<sequence>MSMGFSSSQLASASLIGQIGGGVTSAIGSYYSAATQKATMQGQAAVADVNARIAELGAQSALYQGQQQVGALTLNAGRLKSRQRAALAANGVDLGEGNAVEIQASTDIMKTIDANTLTANAVRSAWGYRTQAVNFQNEALTKRATAGAISPFGSAAGSLLGSAASVAGSWYSLIEG</sequence>
<dbReference type="KEGG" id="bpar:BN117_1638"/>
<dbReference type="HOGENOM" id="CLU_130279_0_0_4"/>
<evidence type="ECO:0000313" key="1">
    <source>
        <dbReference type="EMBL" id="CCJ48971.1"/>
    </source>
</evidence>
<name>K0MG43_BORPB</name>
<reference evidence="1 2" key="1">
    <citation type="journal article" date="2012" name="BMC Genomics">
        <title>Comparative genomics of the classical Bordetella subspecies: the evolution and exchange of virulence-associated diversity amongst closely related pathogens.</title>
        <authorList>
            <person name="Park J."/>
            <person name="Zhang Y."/>
            <person name="Buboltz A.M."/>
            <person name="Zhang X."/>
            <person name="Schuster S.C."/>
            <person name="Ahuja U."/>
            <person name="Liu M."/>
            <person name="Miller J.F."/>
            <person name="Sebaihia M."/>
            <person name="Bentley S.D."/>
            <person name="Parkhill J."/>
            <person name="Harvill E.T."/>
        </authorList>
    </citation>
    <scope>NUCLEOTIDE SEQUENCE [LARGE SCALE GENOMIC DNA]</scope>
    <source>
        <strain evidence="1 2">Bpp5</strain>
    </source>
</reference>
<dbReference type="EMBL" id="HE965803">
    <property type="protein sequence ID" value="CCJ48971.1"/>
    <property type="molecule type" value="Genomic_DNA"/>
</dbReference>
<dbReference type="AlphaFoldDB" id="K0MG43"/>
<evidence type="ECO:0000313" key="2">
    <source>
        <dbReference type="Proteomes" id="UP000008035"/>
    </source>
</evidence>
<gene>
    <name evidence="1" type="ordered locus">BN117_1638</name>
</gene>
<organism evidence="1 2">
    <name type="scientific">Bordetella parapertussis (strain Bpp5)</name>
    <dbReference type="NCBI Taxonomy" id="1208660"/>
    <lineage>
        <taxon>Bacteria</taxon>
        <taxon>Pseudomonadati</taxon>
        <taxon>Pseudomonadota</taxon>
        <taxon>Betaproteobacteria</taxon>
        <taxon>Burkholderiales</taxon>
        <taxon>Alcaligenaceae</taxon>
        <taxon>Bordetella</taxon>
    </lineage>
</organism>
<proteinExistence type="predicted"/>
<dbReference type="Pfam" id="PF24072">
    <property type="entry name" value="T7_gp14"/>
    <property type="match status" value="1"/>
</dbReference>
<dbReference type="Proteomes" id="UP000008035">
    <property type="component" value="Chromosome"/>
</dbReference>
<protein>
    <submittedName>
        <fullName evidence="1">Phage protein</fullName>
    </submittedName>
</protein>
<dbReference type="InterPro" id="IPR038996">
    <property type="entry name" value="Gp14"/>
</dbReference>
<accession>K0MG43</accession>